<evidence type="ECO:0008006" key="3">
    <source>
        <dbReference type="Google" id="ProtNLM"/>
    </source>
</evidence>
<proteinExistence type="predicted"/>
<dbReference type="Proteomes" id="UP001050975">
    <property type="component" value="Unassembled WGS sequence"/>
</dbReference>
<accession>A0AAV3XLM2</accession>
<gene>
    <name evidence="1" type="ORF">MiSe_67540</name>
</gene>
<evidence type="ECO:0000313" key="2">
    <source>
        <dbReference type="Proteomes" id="UP001050975"/>
    </source>
</evidence>
<dbReference type="RefSeq" id="WP_226588711.1">
    <property type="nucleotide sequence ID" value="NZ_BLAY01000140.1"/>
</dbReference>
<reference evidence="1" key="1">
    <citation type="submission" date="2019-10" db="EMBL/GenBank/DDBJ databases">
        <title>Draft genome sequece of Microseira wollei NIES-4236.</title>
        <authorList>
            <person name="Yamaguchi H."/>
            <person name="Suzuki S."/>
            <person name="Kawachi M."/>
        </authorList>
    </citation>
    <scope>NUCLEOTIDE SEQUENCE</scope>
    <source>
        <strain evidence="1">NIES-4236</strain>
    </source>
</reference>
<dbReference type="EMBL" id="BLAY01000140">
    <property type="protein sequence ID" value="GET41940.1"/>
    <property type="molecule type" value="Genomic_DNA"/>
</dbReference>
<keyword evidence="2" id="KW-1185">Reference proteome</keyword>
<organism evidence="1 2">
    <name type="scientific">Microseira wollei NIES-4236</name>
    <dbReference type="NCBI Taxonomy" id="2530354"/>
    <lineage>
        <taxon>Bacteria</taxon>
        <taxon>Bacillati</taxon>
        <taxon>Cyanobacteriota</taxon>
        <taxon>Cyanophyceae</taxon>
        <taxon>Oscillatoriophycideae</taxon>
        <taxon>Aerosakkonematales</taxon>
        <taxon>Aerosakkonemataceae</taxon>
        <taxon>Microseira</taxon>
    </lineage>
</organism>
<name>A0AAV3XLM2_9CYAN</name>
<sequence>MSDSHYQKRSQIVTGQYTEHLHVRTRVAAICRDRRKILDLLNFQGAEVLILFASASQIGIIDDYFDDFANRVNCQAVQERFSRRLESDRISYSAAAKTCEALSSQFGKVGETIDLWQKHRACQGINSQILQLMFVKIQILHQSHSPPGNTADCLLSEVHLCLCSGTLKGAATQTKRFRCTSRGCKPL</sequence>
<comment type="caution">
    <text evidence="1">The sequence shown here is derived from an EMBL/GenBank/DDBJ whole genome shotgun (WGS) entry which is preliminary data.</text>
</comment>
<dbReference type="AlphaFoldDB" id="A0AAV3XLM2"/>
<protein>
    <recommendedName>
        <fullName evidence="3">Transposase</fullName>
    </recommendedName>
</protein>
<evidence type="ECO:0000313" key="1">
    <source>
        <dbReference type="EMBL" id="GET41940.1"/>
    </source>
</evidence>